<evidence type="ECO:0000313" key="3">
    <source>
        <dbReference type="EMBL" id="SFD70297.1"/>
    </source>
</evidence>
<gene>
    <name evidence="3" type="ORF">SAMN04515678_102355</name>
</gene>
<name>A0A1I1UHT9_9RHOB</name>
<dbReference type="PANTHER" id="PTHR44051:SF8">
    <property type="entry name" value="GLUTATHIONE S-TRANSFERASE GSTA"/>
    <property type="match status" value="1"/>
</dbReference>
<feature type="domain" description="GST N-terminal" evidence="1">
    <location>
        <begin position="1"/>
        <end position="76"/>
    </location>
</feature>
<accession>A0A1I1UHT9</accession>
<dbReference type="Proteomes" id="UP000325289">
    <property type="component" value="Unassembled WGS sequence"/>
</dbReference>
<dbReference type="InterPro" id="IPR040079">
    <property type="entry name" value="Glutathione_S-Trfase"/>
</dbReference>
<dbReference type="InterPro" id="IPR004045">
    <property type="entry name" value="Glutathione_S-Trfase_N"/>
</dbReference>
<evidence type="ECO:0000259" key="2">
    <source>
        <dbReference type="PROSITE" id="PS50405"/>
    </source>
</evidence>
<dbReference type="EMBL" id="FOMS01000002">
    <property type="protein sequence ID" value="SFD70297.1"/>
    <property type="molecule type" value="Genomic_DNA"/>
</dbReference>
<keyword evidence="3" id="KW-0808">Transferase</keyword>
<dbReference type="SFLD" id="SFLDG00358">
    <property type="entry name" value="Main_(cytGST)"/>
    <property type="match status" value="1"/>
</dbReference>
<dbReference type="PROSITE" id="PS50405">
    <property type="entry name" value="GST_CTER"/>
    <property type="match status" value="1"/>
</dbReference>
<dbReference type="InterPro" id="IPR010987">
    <property type="entry name" value="Glutathione-S-Trfase_C-like"/>
</dbReference>
<dbReference type="AlphaFoldDB" id="A0A1I1UHT9"/>
<dbReference type="SUPFAM" id="SSF52833">
    <property type="entry name" value="Thioredoxin-like"/>
    <property type="match status" value="1"/>
</dbReference>
<dbReference type="InterPro" id="IPR036249">
    <property type="entry name" value="Thioredoxin-like_sf"/>
</dbReference>
<keyword evidence="4" id="KW-1185">Reference proteome</keyword>
<evidence type="ECO:0000313" key="4">
    <source>
        <dbReference type="Proteomes" id="UP000325289"/>
    </source>
</evidence>
<dbReference type="Gene3D" id="1.20.1050.10">
    <property type="match status" value="1"/>
</dbReference>
<dbReference type="InterPro" id="IPR036282">
    <property type="entry name" value="Glutathione-S-Trfase_C_sf"/>
</dbReference>
<evidence type="ECO:0000259" key="1">
    <source>
        <dbReference type="PROSITE" id="PS50404"/>
    </source>
</evidence>
<sequence>MGYTVIGTRHSRAFRVLWMLEELGQDYAHVPAAPRAEEVTRVSPLGKLPVLLDGDQAIPDSAAILTYLADKHGALTYPAGTPERARQDAWTFRILDELDALLWTAARHSFVLPEGERVPEVKDSLKAEYARNLERMVPEIPGPYLMGERMTVPDLLLVHCGGWAIAAKFPEPPAAFKAYAKGLRAREAYQRAAALP</sequence>
<dbReference type="GO" id="GO:0016740">
    <property type="term" value="F:transferase activity"/>
    <property type="evidence" value="ECO:0007669"/>
    <property type="project" value="UniProtKB-KW"/>
</dbReference>
<protein>
    <submittedName>
        <fullName evidence="3">Glutathione S-transferase</fullName>
    </submittedName>
</protein>
<dbReference type="Pfam" id="PF13417">
    <property type="entry name" value="GST_N_3"/>
    <property type="match status" value="1"/>
</dbReference>
<dbReference type="PROSITE" id="PS50404">
    <property type="entry name" value="GST_NTER"/>
    <property type="match status" value="1"/>
</dbReference>
<dbReference type="Gene3D" id="3.40.30.10">
    <property type="entry name" value="Glutaredoxin"/>
    <property type="match status" value="1"/>
</dbReference>
<dbReference type="RefSeq" id="WP_149754740.1">
    <property type="nucleotide sequence ID" value="NZ_FOMS01000002.1"/>
</dbReference>
<dbReference type="PANTHER" id="PTHR44051">
    <property type="entry name" value="GLUTATHIONE S-TRANSFERASE-RELATED"/>
    <property type="match status" value="1"/>
</dbReference>
<proteinExistence type="predicted"/>
<organism evidence="3 4">
    <name type="scientific">Roseivivax sediminis</name>
    <dbReference type="NCBI Taxonomy" id="936889"/>
    <lineage>
        <taxon>Bacteria</taxon>
        <taxon>Pseudomonadati</taxon>
        <taxon>Pseudomonadota</taxon>
        <taxon>Alphaproteobacteria</taxon>
        <taxon>Rhodobacterales</taxon>
        <taxon>Roseobacteraceae</taxon>
        <taxon>Roseivivax</taxon>
    </lineage>
</organism>
<dbReference type="OrthoDB" id="9810080at2"/>
<dbReference type="SUPFAM" id="SSF47616">
    <property type="entry name" value="GST C-terminal domain-like"/>
    <property type="match status" value="1"/>
</dbReference>
<feature type="domain" description="GST C-terminal" evidence="2">
    <location>
        <begin position="80"/>
        <end position="196"/>
    </location>
</feature>
<dbReference type="CDD" id="cd03046">
    <property type="entry name" value="GST_N_GTT1_like"/>
    <property type="match status" value="1"/>
</dbReference>
<reference evidence="3 4" key="1">
    <citation type="submission" date="2016-10" db="EMBL/GenBank/DDBJ databases">
        <authorList>
            <person name="Varghese N."/>
            <person name="Submissions S."/>
        </authorList>
    </citation>
    <scope>NUCLEOTIDE SEQUENCE [LARGE SCALE GENOMIC DNA]</scope>
    <source>
        <strain evidence="4">YIM D21,KCTC 23444,ACCC 10710</strain>
    </source>
</reference>
<dbReference type="SFLD" id="SFLDS00019">
    <property type="entry name" value="Glutathione_Transferase_(cytos"/>
    <property type="match status" value="1"/>
</dbReference>